<dbReference type="GO" id="GO:0016491">
    <property type="term" value="F:oxidoreductase activity"/>
    <property type="evidence" value="ECO:0007669"/>
    <property type="project" value="UniProtKB-KW"/>
</dbReference>
<evidence type="ECO:0000313" key="3">
    <source>
        <dbReference type="Proteomes" id="UP000078576"/>
    </source>
</evidence>
<dbReference type="Pfam" id="PF14027">
    <property type="entry name" value="Questin_oxidase"/>
    <property type="match status" value="2"/>
</dbReference>
<dbReference type="Proteomes" id="UP000078576">
    <property type="component" value="Unassembled WGS sequence"/>
</dbReference>
<evidence type="ECO:0000256" key="1">
    <source>
        <dbReference type="ARBA" id="ARBA00023002"/>
    </source>
</evidence>
<evidence type="ECO:0000313" key="2">
    <source>
        <dbReference type="EMBL" id="KUI60087.1"/>
    </source>
</evidence>
<reference evidence="3" key="1">
    <citation type="submission" date="2014-12" db="EMBL/GenBank/DDBJ databases">
        <title>Genome Sequence of Valsa Canker Pathogens Uncovers a Specific Adaption of Colonization on Woody Bark.</title>
        <authorList>
            <person name="Yin Z."/>
            <person name="Liu H."/>
            <person name="Gao X."/>
            <person name="Li Z."/>
            <person name="Song N."/>
            <person name="Ke X."/>
            <person name="Dai Q."/>
            <person name="Wu Y."/>
            <person name="Sun Y."/>
            <person name="Xu J.-R."/>
            <person name="Kang Z.K."/>
            <person name="Wang L."/>
            <person name="Huang L."/>
        </authorList>
    </citation>
    <scope>NUCLEOTIDE SEQUENCE [LARGE SCALE GENOMIC DNA]</scope>
    <source>
        <strain evidence="3">SXYL134</strain>
    </source>
</reference>
<sequence>MIMATTAASRVGLSKQHLGLARIDESPSGCIEVANELLQKNHDEYHMYFRDLAGHNHIAHSVLSVLAMGGGPKELKRAYDDGEGIQRPLPPLDLAVVDTLGDPDQFRARMNQLPEYTNFLCFFEREIDAKGWREVRSEELARSGSVSPRPLVELYHEVHANAKIRTASRLSDGAFRVRDGVLGRAMDEVVALAAQFQVPADERGIRRATAEIISCAAYCAGAAHKPGKVRKLDFFTMHNVTSSLSVDALVRQPWISAADKVRLLEWKARLDLVWYASCAAAELRLDEYIVGYEPALSRGMDWRSMYKAIGGHHDDGHVAKFVRALKNGQDVTRPFEQEEGEGAASFPVKGDLWFRIAQIAYDTTADEDTIQVENKWVWGAGFDPMWARFPDVKPA</sequence>
<dbReference type="EMBL" id="KN714743">
    <property type="protein sequence ID" value="KUI60087.1"/>
    <property type="molecule type" value="Genomic_DNA"/>
</dbReference>
<keyword evidence="3" id="KW-1185">Reference proteome</keyword>
<protein>
    <submittedName>
        <fullName evidence="2">Oxidoreductase AflY</fullName>
    </submittedName>
</protein>
<dbReference type="PANTHER" id="PTHR35870:SF7">
    <property type="entry name" value="BAEYER-VILLIGER OXIDASE MDPL"/>
    <property type="match status" value="1"/>
</dbReference>
<organism evidence="2 3">
    <name type="scientific">Cytospora mali</name>
    <name type="common">Apple Valsa canker fungus</name>
    <name type="synonym">Valsa mali</name>
    <dbReference type="NCBI Taxonomy" id="578113"/>
    <lineage>
        <taxon>Eukaryota</taxon>
        <taxon>Fungi</taxon>
        <taxon>Dikarya</taxon>
        <taxon>Ascomycota</taxon>
        <taxon>Pezizomycotina</taxon>
        <taxon>Sordariomycetes</taxon>
        <taxon>Sordariomycetidae</taxon>
        <taxon>Diaporthales</taxon>
        <taxon>Cytosporaceae</taxon>
        <taxon>Cytospora</taxon>
    </lineage>
</organism>
<proteinExistence type="predicted"/>
<dbReference type="PANTHER" id="PTHR35870">
    <property type="entry name" value="PROTEIN, PUTATIVE (AFU_ORTHOLOGUE AFUA_5G03330)-RELATED"/>
    <property type="match status" value="1"/>
</dbReference>
<dbReference type="AlphaFoldDB" id="A0A194V7W5"/>
<gene>
    <name evidence="2" type="ORF">VP1G_07332</name>
</gene>
<keyword evidence="1" id="KW-0560">Oxidoreductase</keyword>
<dbReference type="InterPro" id="IPR025337">
    <property type="entry name" value="Questin_oxidase-like"/>
</dbReference>
<accession>A0A194V7W5</accession>
<dbReference type="OrthoDB" id="10004862at2759"/>
<name>A0A194V7W5_CYTMA</name>
<dbReference type="STRING" id="694573.A0A194V7W5"/>